<accession>A0AA39QHG5</accession>
<dbReference type="AlphaFoldDB" id="A0AA39QHG5"/>
<feature type="region of interest" description="Disordered" evidence="1">
    <location>
        <begin position="11"/>
        <end position="30"/>
    </location>
</feature>
<feature type="compositionally biased region" description="Acidic residues" evidence="1">
    <location>
        <begin position="66"/>
        <end position="76"/>
    </location>
</feature>
<name>A0AA39QHG5_9AGAR</name>
<keyword evidence="3" id="KW-1185">Reference proteome</keyword>
<protein>
    <submittedName>
        <fullName evidence="2">Uncharacterized protein</fullName>
    </submittedName>
</protein>
<comment type="caution">
    <text evidence="2">The sequence shown here is derived from an EMBL/GenBank/DDBJ whole genome shotgun (WGS) entry which is preliminary data.</text>
</comment>
<proteinExistence type="predicted"/>
<dbReference type="EMBL" id="JAUEPU010000005">
    <property type="protein sequence ID" value="KAK0502441.1"/>
    <property type="molecule type" value="Genomic_DNA"/>
</dbReference>
<organism evidence="2 3">
    <name type="scientific">Armillaria luteobubalina</name>
    <dbReference type="NCBI Taxonomy" id="153913"/>
    <lineage>
        <taxon>Eukaryota</taxon>
        <taxon>Fungi</taxon>
        <taxon>Dikarya</taxon>
        <taxon>Basidiomycota</taxon>
        <taxon>Agaricomycotina</taxon>
        <taxon>Agaricomycetes</taxon>
        <taxon>Agaricomycetidae</taxon>
        <taxon>Agaricales</taxon>
        <taxon>Marasmiineae</taxon>
        <taxon>Physalacriaceae</taxon>
        <taxon>Armillaria</taxon>
    </lineage>
</organism>
<evidence type="ECO:0000313" key="2">
    <source>
        <dbReference type="EMBL" id="KAK0502441.1"/>
    </source>
</evidence>
<feature type="region of interest" description="Disordered" evidence="1">
    <location>
        <begin position="66"/>
        <end position="87"/>
    </location>
</feature>
<dbReference type="Proteomes" id="UP001175228">
    <property type="component" value="Unassembled WGS sequence"/>
</dbReference>
<gene>
    <name evidence="2" type="ORF">EDD18DRAFT_1100885</name>
</gene>
<evidence type="ECO:0000313" key="3">
    <source>
        <dbReference type="Proteomes" id="UP001175228"/>
    </source>
</evidence>
<sequence length="148" mass="15842">MSIKLFALPMTTKPRSKNSSNMKTTKQKPAIKVSRATSNVRQKLLELAPTKARHVVRKIILNIEEEASEDEAEDDGGGGRLSGLTDMHNLGAHPVDIQLIEAGVDPVSQGAIPDDVELVVEDKVELLVLVVCVQALEQNSQSGAGAGH</sequence>
<reference evidence="2" key="1">
    <citation type="submission" date="2023-06" db="EMBL/GenBank/DDBJ databases">
        <authorList>
            <consortium name="Lawrence Berkeley National Laboratory"/>
            <person name="Ahrendt S."/>
            <person name="Sahu N."/>
            <person name="Indic B."/>
            <person name="Wong-Bajracharya J."/>
            <person name="Merenyi Z."/>
            <person name="Ke H.-M."/>
            <person name="Monk M."/>
            <person name="Kocsube S."/>
            <person name="Drula E."/>
            <person name="Lipzen A."/>
            <person name="Balint B."/>
            <person name="Henrissat B."/>
            <person name="Andreopoulos B."/>
            <person name="Martin F.M."/>
            <person name="Harder C.B."/>
            <person name="Rigling D."/>
            <person name="Ford K.L."/>
            <person name="Foster G.D."/>
            <person name="Pangilinan J."/>
            <person name="Papanicolaou A."/>
            <person name="Barry K."/>
            <person name="LaButti K."/>
            <person name="Viragh M."/>
            <person name="Koriabine M."/>
            <person name="Yan M."/>
            <person name="Riley R."/>
            <person name="Champramary S."/>
            <person name="Plett K.L."/>
            <person name="Tsai I.J."/>
            <person name="Slot J."/>
            <person name="Sipos G."/>
            <person name="Plett J."/>
            <person name="Nagy L.G."/>
            <person name="Grigoriev I.V."/>
        </authorList>
    </citation>
    <scope>NUCLEOTIDE SEQUENCE</scope>
    <source>
        <strain evidence="2">HWK02</strain>
    </source>
</reference>
<evidence type="ECO:0000256" key="1">
    <source>
        <dbReference type="SAM" id="MobiDB-lite"/>
    </source>
</evidence>